<feature type="domain" description="Acyl-protein synthetase LuxE" evidence="1">
    <location>
        <begin position="24"/>
        <end position="344"/>
    </location>
</feature>
<name>U7UJM6_9FIRM</name>
<dbReference type="STRING" id="1111454.HMPREF1250_0749"/>
<accession>U7UJM6</accession>
<proteinExistence type="predicted"/>
<dbReference type="eggNOG" id="COG1541">
    <property type="taxonomic scope" value="Bacteria"/>
</dbReference>
<organism evidence="2 3">
    <name type="scientific">Megasphaera vaginalis</name>
    <name type="common">ex Srinivasan et al. 2021</name>
    <dbReference type="NCBI Taxonomy" id="1111454"/>
    <lineage>
        <taxon>Bacteria</taxon>
        <taxon>Bacillati</taxon>
        <taxon>Bacillota</taxon>
        <taxon>Negativicutes</taxon>
        <taxon>Veillonellales</taxon>
        <taxon>Veillonellaceae</taxon>
        <taxon>Megasphaera</taxon>
    </lineage>
</organism>
<dbReference type="Proteomes" id="UP000017090">
    <property type="component" value="Unassembled WGS sequence"/>
</dbReference>
<sequence length="346" mass="38687">MQIRPIPGRSKKKNALYLTYMTWLTAFHQNRCQPYRRATTLLPKKPTPAETLSAIPMIPIRMFKSLPLKSIDDEKIFKTVVSSGTSGQVSQIYLDETNARNQQLALYAIVGDLLGPNRLPMLIIDTPAILSNRDRFTARGAAVLGFSIFAKKKCFALTESLQMNTDAIQTFLCHYGQEPFLIFGFTFMIWQYLYKAASHVSFDLSNAVVVHGGGWKKMQDLAVSPQVFKESLRSRYGIERVHNYYGMAEQTGSIYVECSHGHLHASNFSDVIMRDPVDFSPLPVEKQGIIQVLSPLATAYPGHSILTEDMGTLLGYDDCPCGRKGKYFSVDGRIPSAEIRGCSDAH</sequence>
<dbReference type="EMBL" id="AWXA01000034">
    <property type="protein sequence ID" value="ERT59622.1"/>
    <property type="molecule type" value="Genomic_DNA"/>
</dbReference>
<evidence type="ECO:0000313" key="2">
    <source>
        <dbReference type="EMBL" id="ERT59622.1"/>
    </source>
</evidence>
<evidence type="ECO:0000259" key="1">
    <source>
        <dbReference type="Pfam" id="PF04443"/>
    </source>
</evidence>
<dbReference type="GO" id="GO:0008218">
    <property type="term" value="P:bioluminescence"/>
    <property type="evidence" value="ECO:0007669"/>
    <property type="project" value="InterPro"/>
</dbReference>
<gene>
    <name evidence="2" type="ORF">HMPREF1250_0749</name>
</gene>
<dbReference type="InterPro" id="IPR007534">
    <property type="entry name" value="LuxE"/>
</dbReference>
<dbReference type="GO" id="GO:0047474">
    <property type="term" value="F:long-chain fatty acid--protein ligase activity"/>
    <property type="evidence" value="ECO:0007669"/>
    <property type="project" value="InterPro"/>
</dbReference>
<dbReference type="InterPro" id="IPR042099">
    <property type="entry name" value="ANL_N_sf"/>
</dbReference>
<reference evidence="2 3" key="1">
    <citation type="submission" date="2013-09" db="EMBL/GenBank/DDBJ databases">
        <authorList>
            <person name="Durkin A.S."/>
            <person name="Haft D.R."/>
            <person name="McCorrison J."/>
            <person name="Torralba M."/>
            <person name="Gillis M."/>
            <person name="Haft D.H."/>
            <person name="Methe B."/>
            <person name="Sutton G."/>
            <person name="Nelson K.E."/>
        </authorList>
    </citation>
    <scope>NUCLEOTIDE SEQUENCE [LARGE SCALE GENOMIC DNA]</scope>
    <source>
        <strain evidence="2 3">BV3C16-1</strain>
    </source>
</reference>
<comment type="caution">
    <text evidence="2">The sequence shown here is derived from an EMBL/GenBank/DDBJ whole genome shotgun (WGS) entry which is preliminary data.</text>
</comment>
<evidence type="ECO:0000313" key="3">
    <source>
        <dbReference type="Proteomes" id="UP000017090"/>
    </source>
</evidence>
<keyword evidence="3" id="KW-1185">Reference proteome</keyword>
<dbReference type="Gene3D" id="3.40.50.12780">
    <property type="entry name" value="N-terminal domain of ligase-like"/>
    <property type="match status" value="1"/>
</dbReference>
<dbReference type="SUPFAM" id="SSF56801">
    <property type="entry name" value="Acetyl-CoA synthetase-like"/>
    <property type="match status" value="1"/>
</dbReference>
<dbReference type="AlphaFoldDB" id="U7UJM6"/>
<dbReference type="PATRIC" id="fig|1111454.3.peg.1198"/>
<dbReference type="Pfam" id="PF04443">
    <property type="entry name" value="LuxE"/>
    <property type="match status" value="1"/>
</dbReference>
<protein>
    <submittedName>
        <fullName evidence="2">Acyl-protein synthetase LuxE</fullName>
    </submittedName>
</protein>